<dbReference type="SUPFAM" id="SSF55874">
    <property type="entry name" value="ATPase domain of HSP90 chaperone/DNA topoisomerase II/histidine kinase"/>
    <property type="match status" value="1"/>
</dbReference>
<evidence type="ECO:0000313" key="2">
    <source>
        <dbReference type="Proteomes" id="UP000217889"/>
    </source>
</evidence>
<keyword evidence="2" id="KW-1185">Reference proteome</keyword>
<dbReference type="AlphaFoldDB" id="A0A291GUA8"/>
<dbReference type="Proteomes" id="UP000217889">
    <property type="component" value="Chromosome"/>
</dbReference>
<evidence type="ECO:0000313" key="1">
    <source>
        <dbReference type="EMBL" id="ATG53801.1"/>
    </source>
</evidence>
<name>A0A291GUA8_9MICO</name>
<dbReference type="EMBL" id="CP023564">
    <property type="protein sequence ID" value="ATG53801.1"/>
    <property type="molecule type" value="Genomic_DNA"/>
</dbReference>
<accession>A0A291GUA8</accession>
<dbReference type="Gene3D" id="3.30.565.10">
    <property type="entry name" value="Histidine kinase-like ATPase, C-terminal domain"/>
    <property type="match status" value="1"/>
</dbReference>
<protein>
    <recommendedName>
        <fullName evidence="3">Histidine kinase/HSP90-like ATPase domain-containing protein</fullName>
    </recommendedName>
</protein>
<dbReference type="KEGG" id="bgg:CFK41_02660"/>
<sequence>MQEATEKHLDAAVLLDDTPEVAMDAAQMPWSITALLSAAVRHAPVHGGVTVGARGSHHRVEVSVSDTGIGMSAA</sequence>
<gene>
    <name evidence="1" type="ORF">CFK41_02660</name>
</gene>
<proteinExistence type="predicted"/>
<evidence type="ECO:0008006" key="3">
    <source>
        <dbReference type="Google" id="ProtNLM"/>
    </source>
</evidence>
<dbReference type="InterPro" id="IPR036890">
    <property type="entry name" value="HATPase_C_sf"/>
</dbReference>
<reference evidence="1 2" key="1">
    <citation type="journal article" date="2014" name="Int. J. Syst. Evol. Microbiol.">
        <title>Brachybacterium ginsengisoli sp. nov., isolated from soil of a ginseng field.</title>
        <authorList>
            <person name="Hoang V.A."/>
            <person name="Kim Y.J."/>
            <person name="Nguyen N.L."/>
            <person name="Yang D.C."/>
        </authorList>
    </citation>
    <scope>NUCLEOTIDE SEQUENCE [LARGE SCALE GENOMIC DNA]</scope>
    <source>
        <strain evidence="1 2">DCY80</strain>
    </source>
</reference>
<organism evidence="1 2">
    <name type="scientific">Brachybacterium ginsengisoli</name>
    <dbReference type="NCBI Taxonomy" id="1331682"/>
    <lineage>
        <taxon>Bacteria</taxon>
        <taxon>Bacillati</taxon>
        <taxon>Actinomycetota</taxon>
        <taxon>Actinomycetes</taxon>
        <taxon>Micrococcales</taxon>
        <taxon>Dermabacteraceae</taxon>
        <taxon>Brachybacterium</taxon>
    </lineage>
</organism>